<protein>
    <submittedName>
        <fullName evidence="2">Uncharacterized protein</fullName>
    </submittedName>
</protein>
<dbReference type="EMBL" id="LR214971">
    <property type="protein sequence ID" value="VEU61186.1"/>
    <property type="molecule type" value="Genomic_DNA"/>
</dbReference>
<dbReference type="AlphaFoldDB" id="A0AAJ5NRZ3"/>
<accession>A0AAJ5NRZ3</accession>
<gene>
    <name evidence="2" type="ORF">NCTC10125_00036</name>
</gene>
<keyword evidence="1" id="KW-0812">Transmembrane</keyword>
<keyword evidence="1" id="KW-0472">Membrane</keyword>
<feature type="transmembrane region" description="Helical" evidence="1">
    <location>
        <begin position="31"/>
        <end position="50"/>
    </location>
</feature>
<evidence type="ECO:0000313" key="2">
    <source>
        <dbReference type="EMBL" id="VEU61186.1"/>
    </source>
</evidence>
<name>A0AAJ5NRZ3_9BACT</name>
<keyword evidence="1" id="KW-1133">Transmembrane helix</keyword>
<feature type="transmembrane region" description="Helical" evidence="1">
    <location>
        <begin position="7"/>
        <end position="25"/>
    </location>
</feature>
<evidence type="ECO:0000313" key="3">
    <source>
        <dbReference type="Proteomes" id="UP000289629"/>
    </source>
</evidence>
<feature type="transmembrane region" description="Helical" evidence="1">
    <location>
        <begin position="102"/>
        <end position="128"/>
    </location>
</feature>
<reference evidence="2 3" key="1">
    <citation type="submission" date="2019-01" db="EMBL/GenBank/DDBJ databases">
        <authorList>
            <consortium name="Pathogen Informatics"/>
        </authorList>
    </citation>
    <scope>NUCLEOTIDE SEQUENCE [LARGE SCALE GENOMIC DNA]</scope>
    <source>
        <strain evidence="2 3">NCTC10125</strain>
    </source>
</reference>
<organism evidence="2 3">
    <name type="scientific">Mesomycoplasma dispar</name>
    <dbReference type="NCBI Taxonomy" id="86660"/>
    <lineage>
        <taxon>Bacteria</taxon>
        <taxon>Bacillati</taxon>
        <taxon>Mycoplasmatota</taxon>
        <taxon>Mycoplasmoidales</taxon>
        <taxon>Metamycoplasmataceae</taxon>
        <taxon>Mesomycoplasma</taxon>
    </lineage>
</organism>
<feature type="transmembrane region" description="Helical" evidence="1">
    <location>
        <begin position="62"/>
        <end position="90"/>
    </location>
</feature>
<dbReference type="Proteomes" id="UP000289629">
    <property type="component" value="Chromosome"/>
</dbReference>
<proteinExistence type="predicted"/>
<evidence type="ECO:0000256" key="1">
    <source>
        <dbReference type="SAM" id="Phobius"/>
    </source>
</evidence>
<sequence>MKKTLYLYLKIFFAISIILSFVAIWNYSLIFGWLFSLISVLTSVFSKYLFLNKITNNAKRKIKTTVFIAFFAYMFFVLLQASIFTIIFFINKTFTTNDSQQIYSIFFHPINIISFIFGYTIFPISAIINNSILKYKK</sequence>